<feature type="domain" description="Potassium channel" evidence="2">
    <location>
        <begin position="42"/>
        <end position="94"/>
    </location>
</feature>
<organism evidence="3 4">
    <name type="scientific">Microbacterium limosum</name>
    <dbReference type="NCBI Taxonomy" id="3079935"/>
    <lineage>
        <taxon>Bacteria</taxon>
        <taxon>Bacillati</taxon>
        <taxon>Actinomycetota</taxon>
        <taxon>Actinomycetes</taxon>
        <taxon>Micrococcales</taxon>
        <taxon>Microbacteriaceae</taxon>
        <taxon>Microbacterium</taxon>
    </lineage>
</organism>
<keyword evidence="1" id="KW-0812">Transmembrane</keyword>
<protein>
    <submittedName>
        <fullName evidence="3">Potassium channel family protein</fullName>
    </submittedName>
</protein>
<keyword evidence="3" id="KW-0406">Ion transport</keyword>
<evidence type="ECO:0000313" key="3">
    <source>
        <dbReference type="EMBL" id="WOQ69444.1"/>
    </source>
</evidence>
<dbReference type="RefSeq" id="WP_330170568.1">
    <property type="nucleotide sequence ID" value="NZ_CP137080.1"/>
</dbReference>
<name>A0AAU0MGZ9_9MICO</name>
<dbReference type="SUPFAM" id="SSF81324">
    <property type="entry name" value="Voltage-gated potassium channels"/>
    <property type="match status" value="1"/>
</dbReference>
<gene>
    <name evidence="3" type="ORF">RYJ27_12200</name>
</gene>
<keyword evidence="4" id="KW-1185">Reference proteome</keyword>
<keyword evidence="1" id="KW-1133">Transmembrane helix</keyword>
<evidence type="ECO:0000256" key="1">
    <source>
        <dbReference type="SAM" id="Phobius"/>
    </source>
</evidence>
<dbReference type="EMBL" id="CP137080">
    <property type="protein sequence ID" value="WOQ69444.1"/>
    <property type="molecule type" value="Genomic_DNA"/>
</dbReference>
<evidence type="ECO:0000313" key="4">
    <source>
        <dbReference type="Proteomes" id="UP001329313"/>
    </source>
</evidence>
<dbReference type="InterPro" id="IPR013099">
    <property type="entry name" value="K_chnl_dom"/>
</dbReference>
<dbReference type="Gene3D" id="1.10.287.70">
    <property type="match status" value="1"/>
</dbReference>
<evidence type="ECO:0000259" key="2">
    <source>
        <dbReference type="Pfam" id="PF07885"/>
    </source>
</evidence>
<keyword evidence="3" id="KW-0407">Ion channel</keyword>
<proteinExistence type="predicted"/>
<dbReference type="GO" id="GO:0034220">
    <property type="term" value="P:monoatomic ion transmembrane transport"/>
    <property type="evidence" value="ECO:0007669"/>
    <property type="project" value="UniProtKB-KW"/>
</dbReference>
<dbReference type="KEGG" id="mliy:RYJ27_12200"/>
<reference evidence="3 4" key="1">
    <citation type="submission" date="2023-10" db="EMBL/GenBank/DDBJ databases">
        <title>Y20.</title>
        <authorList>
            <person name="Zhang G."/>
            <person name="Ding Y."/>
        </authorList>
    </citation>
    <scope>NUCLEOTIDE SEQUENCE [LARGE SCALE GENOMIC DNA]</scope>
    <source>
        <strain evidence="3 4">Y20</strain>
    </source>
</reference>
<sequence length="236" mass="25634">MGIVLVIVVWAALQVCGWTLIYLPQMPDGFSFAPGINPDRYPDLFSSIYLSLVTLGTLGYGDVVATTPVLRILAPLEARTGFILFTAAVSWIMQLYPALNRRRTTTLRTRSLVEGGFVSRLERDEAYETDALVMNEIASALAQTRVDLMQSAETYYFAEKDRSLALPQAMTTGWGIAKTAKKTRIPIVVAAGEVLTVAVSDLATLLQDEFLQQAGDDIPAIIDAVARDQGGTRSAG</sequence>
<accession>A0AAU0MGZ9</accession>
<keyword evidence="3" id="KW-0813">Transport</keyword>
<dbReference type="AlphaFoldDB" id="A0AAU0MGZ9"/>
<feature type="transmembrane region" description="Helical" evidence="1">
    <location>
        <begin position="82"/>
        <end position="99"/>
    </location>
</feature>
<dbReference type="Pfam" id="PF07885">
    <property type="entry name" value="Ion_trans_2"/>
    <property type="match status" value="1"/>
</dbReference>
<keyword evidence="1" id="KW-0472">Membrane</keyword>
<dbReference type="Proteomes" id="UP001329313">
    <property type="component" value="Chromosome"/>
</dbReference>
<feature type="transmembrane region" description="Helical" evidence="1">
    <location>
        <begin position="48"/>
        <end position="70"/>
    </location>
</feature>